<dbReference type="OrthoDB" id="9813426at2"/>
<dbReference type="AlphaFoldDB" id="A0A1P8U8I7"/>
<feature type="transmembrane region" description="Helical" evidence="7">
    <location>
        <begin position="60"/>
        <end position="80"/>
    </location>
</feature>
<reference evidence="9 10" key="1">
    <citation type="submission" date="2016-12" db="EMBL/GenBank/DDBJ databases">
        <title>Complete genome sequence of Microbacterium aurum KACC 15219.</title>
        <authorList>
            <person name="Jung Y."/>
            <person name="Shin J.-H."/>
            <person name="Lee Y.-J."/>
            <person name="Yi H."/>
            <person name="Bahn Y.-S."/>
            <person name="Kim J.F."/>
            <person name="Lee D.-W."/>
        </authorList>
    </citation>
    <scope>NUCLEOTIDE SEQUENCE [LARGE SCALE GENOMIC DNA]</scope>
    <source>
        <strain evidence="9 10">KACC 15219</strain>
    </source>
</reference>
<keyword evidence="10" id="KW-1185">Reference proteome</keyword>
<comment type="subcellular location">
    <subcellularLocation>
        <location evidence="1">Cell membrane</location>
        <topology evidence="1">Multi-pass membrane protein</topology>
    </subcellularLocation>
</comment>
<dbReference type="RefSeq" id="WP_076690736.1">
    <property type="nucleotide sequence ID" value="NZ_CP018762.1"/>
</dbReference>
<evidence type="ECO:0000259" key="8">
    <source>
        <dbReference type="Pfam" id="PF09335"/>
    </source>
</evidence>
<name>A0A1P8U8I7_9MICO</name>
<dbReference type="Proteomes" id="UP000187185">
    <property type="component" value="Chromosome"/>
</dbReference>
<protein>
    <submittedName>
        <fullName evidence="9">DedA family protein</fullName>
    </submittedName>
</protein>
<evidence type="ECO:0000256" key="7">
    <source>
        <dbReference type="SAM" id="Phobius"/>
    </source>
</evidence>
<feature type="transmembrane region" description="Helical" evidence="7">
    <location>
        <begin position="21"/>
        <end position="40"/>
    </location>
</feature>
<dbReference type="InterPro" id="IPR032816">
    <property type="entry name" value="VTT_dom"/>
</dbReference>
<evidence type="ECO:0000256" key="4">
    <source>
        <dbReference type="ARBA" id="ARBA00022692"/>
    </source>
</evidence>
<dbReference type="PANTHER" id="PTHR42709:SF6">
    <property type="entry name" value="UNDECAPRENYL PHOSPHATE TRANSPORTER A"/>
    <property type="match status" value="1"/>
</dbReference>
<keyword evidence="4 7" id="KW-0812">Transmembrane</keyword>
<evidence type="ECO:0000256" key="3">
    <source>
        <dbReference type="ARBA" id="ARBA00022475"/>
    </source>
</evidence>
<dbReference type="Pfam" id="PF09335">
    <property type="entry name" value="VTT_dom"/>
    <property type="match status" value="1"/>
</dbReference>
<feature type="transmembrane region" description="Helical" evidence="7">
    <location>
        <begin position="179"/>
        <end position="198"/>
    </location>
</feature>
<dbReference type="EMBL" id="CP018762">
    <property type="protein sequence ID" value="APZ34423.1"/>
    <property type="molecule type" value="Genomic_DNA"/>
</dbReference>
<accession>A0A1P8U8I7</accession>
<dbReference type="GO" id="GO:0005886">
    <property type="term" value="C:plasma membrane"/>
    <property type="evidence" value="ECO:0007669"/>
    <property type="project" value="UniProtKB-SubCell"/>
</dbReference>
<keyword evidence="5 7" id="KW-1133">Transmembrane helix</keyword>
<comment type="similarity">
    <text evidence="2">Belongs to the DedA family.</text>
</comment>
<dbReference type="InterPro" id="IPR051311">
    <property type="entry name" value="DedA_domain"/>
</dbReference>
<dbReference type="PANTHER" id="PTHR42709">
    <property type="entry name" value="ALKALINE PHOSPHATASE LIKE PROTEIN"/>
    <property type="match status" value="1"/>
</dbReference>
<proteinExistence type="inferred from homology"/>
<evidence type="ECO:0000313" key="10">
    <source>
        <dbReference type="Proteomes" id="UP000187185"/>
    </source>
</evidence>
<sequence>MNEFLSWLLDAVQSVDPVLRTVLAGVAILLETSVLIGLVVPGDTVVIVAATAVGSVPEALILILVVIVGALIGESIGFWLGRWLGPRIRFSKLGARIGEHNWARAELYLRRRGGPAIFLSRFLPVLHSLVPLTVGMSGFAYRRFLAWTAPACTVWAIAYASVAAAAAGTYRELADRLHFAGYLFVGVIVVFLVLAYIAKRIIVAREARHMRADAAEHSVTGGEHSQDGMGD</sequence>
<keyword evidence="3" id="KW-1003">Cell membrane</keyword>
<evidence type="ECO:0000256" key="2">
    <source>
        <dbReference type="ARBA" id="ARBA00010792"/>
    </source>
</evidence>
<evidence type="ECO:0000256" key="6">
    <source>
        <dbReference type="ARBA" id="ARBA00023136"/>
    </source>
</evidence>
<feature type="domain" description="VTT" evidence="8">
    <location>
        <begin position="40"/>
        <end position="162"/>
    </location>
</feature>
<keyword evidence="6 7" id="KW-0472">Membrane</keyword>
<organism evidence="9 10">
    <name type="scientific">Microbacterium aurum</name>
    <dbReference type="NCBI Taxonomy" id="36805"/>
    <lineage>
        <taxon>Bacteria</taxon>
        <taxon>Bacillati</taxon>
        <taxon>Actinomycetota</taxon>
        <taxon>Actinomycetes</taxon>
        <taxon>Micrococcales</taxon>
        <taxon>Microbacteriaceae</taxon>
        <taxon>Microbacterium</taxon>
    </lineage>
</organism>
<evidence type="ECO:0000313" key="9">
    <source>
        <dbReference type="EMBL" id="APZ34423.1"/>
    </source>
</evidence>
<evidence type="ECO:0000256" key="5">
    <source>
        <dbReference type="ARBA" id="ARBA00022989"/>
    </source>
</evidence>
<feature type="transmembrane region" description="Helical" evidence="7">
    <location>
        <begin position="144"/>
        <end position="167"/>
    </location>
</feature>
<dbReference type="KEGG" id="maur:BOH66_09350"/>
<gene>
    <name evidence="9" type="ORF">BOH66_09350</name>
</gene>
<dbReference type="STRING" id="36805.BOH66_09350"/>
<evidence type="ECO:0000256" key="1">
    <source>
        <dbReference type="ARBA" id="ARBA00004651"/>
    </source>
</evidence>